<dbReference type="Pfam" id="PF00078">
    <property type="entry name" value="RVT_1"/>
    <property type="match status" value="1"/>
</dbReference>
<name>A5BZE1_VITVI</name>
<dbReference type="PANTHER" id="PTHR19446">
    <property type="entry name" value="REVERSE TRANSCRIPTASES"/>
    <property type="match status" value="1"/>
</dbReference>
<evidence type="ECO:0000256" key="1">
    <source>
        <dbReference type="SAM" id="MobiDB-lite"/>
    </source>
</evidence>
<dbReference type="InterPro" id="IPR036691">
    <property type="entry name" value="Endo/exonu/phosph_ase_sf"/>
</dbReference>
<gene>
    <name evidence="3" type="ORF">VITISV_033371</name>
</gene>
<accession>A5BZE1</accession>
<feature type="region of interest" description="Disordered" evidence="1">
    <location>
        <begin position="506"/>
        <end position="544"/>
    </location>
</feature>
<protein>
    <recommendedName>
        <fullName evidence="2">Reverse transcriptase domain-containing protein</fullName>
    </recommendedName>
</protein>
<feature type="compositionally biased region" description="Low complexity" evidence="1">
    <location>
        <begin position="506"/>
        <end position="526"/>
    </location>
</feature>
<sequence>MKCKVERIIVEKKSFQVEFEGLNGGTWVSVTERSRGFVVSVGFDMEELDWLMEHLKKAVELEASRGFVRKIRGKTKTLLMEICFNNRGRFMKITEFVTKRKPIFLAVPEGVKRKGWEDLRKAILSVQEYPERVGGASKEKNGDIRMNRDTFKGGRSYAEAVAEAGFRTGGTLSAGKWARAIICESQEKVQDWTHEGRAIARMMGMKGMVSINPISAFKGCFFVSSTRRVERVHDQGRLSVKGRTILLRKWSPKENMVVHGKFRRGWLVLKGLPFHLWDEVQLNFILKKWGRVTKVAKETLKLVDLTRAKLWVEMLSNVVLPALLEVEDGDWSYTVAVSITGEDDEADAVTSEITRSKNEWVKARGCVSQSSKAAEGLRGSIRDNECYRKRRLPRARHRSEPIFTWGSSLSSEDHNMEEEFGMGFQMEQGIRVNPLSRCPLSGNLSKEDTSASRDEVKEGLTGRVGFDPRGSSNMVSPSNSIIRGKGLIFEGICEIPGAKNLEVCQPSLSQPPESSFFPSCSPDSPLTSPSGPHLPNSVPLPQSPTENQVISKKIYEKGGVDSLKYGDIPDRVEEENQYALSNQMTESFTPKESIFRLHKEDSGDFLIDGLSPEKMAKVREVLCSLDIKVYSRRKNRGPTGGILIIWDSKNLCSEEVVIGSFSVSVKFSLDGCGPLWISAVYGLNSPSLRKDFWVELFDIYGLTYPLWCVSGDFNVIRRSSEKMGGSSLTPSMRDFDSFIRECELLDPPLQKASFTWSNMQESPVCKRLDSFLYSNEWGLLFPQGLQEALIKRTSDHWPIVTDTNPFMWEPTSFRFENMWLQHPNFKENFRDWWSGFQGNGWEGHKFMRRLQYVKAKLKEWNKFSFGELKEKKKSILNDLANFDAIEQKGGLNSDLLSQRASRKGELEELILREEIHWRQKSRVKWVKEGDCNSKFYHKMANGRRNRKYIKELENERGLLLKNAESITEEILHYFEKLYTSPIGESWGVEGLDWSPISEESALRLDSPFTEEEISKAIFQLDRDKAPGPDGFTIAVFQDCWDVIKEELVRVFAEFHRSGIINQSTNASFIVLLPKKSLTKRISNFRPISLITSLYKIITKVLSGRLRGVLHETIHYTQGAFVQGRQILDAVLIANEIVDERRQSGEEGVVFKIDFEKAYDHVKWDFLDHVLEKKGFSPRWRKWMSRCLSSGGRAADSKESFVSVWAHFWAQGSSFVRLAVMLDCKASGWPILYLGLPLGGNPKACGFWDPVIERISRNGERIRFWEDLWWGDQPLGTQYPRLFRVVVDKNISISSVLGPSRPFSWNLNFRCNLSDSEIEDLEGLMWSLDDLYLSPSVPDARL</sequence>
<evidence type="ECO:0000313" key="3">
    <source>
        <dbReference type="EMBL" id="CAN79490.1"/>
    </source>
</evidence>
<organism evidence="3">
    <name type="scientific">Vitis vinifera</name>
    <name type="common">Grape</name>
    <dbReference type="NCBI Taxonomy" id="29760"/>
    <lineage>
        <taxon>Eukaryota</taxon>
        <taxon>Viridiplantae</taxon>
        <taxon>Streptophyta</taxon>
        <taxon>Embryophyta</taxon>
        <taxon>Tracheophyta</taxon>
        <taxon>Spermatophyta</taxon>
        <taxon>Magnoliopsida</taxon>
        <taxon>eudicotyledons</taxon>
        <taxon>Gunneridae</taxon>
        <taxon>Pentapetalae</taxon>
        <taxon>rosids</taxon>
        <taxon>Vitales</taxon>
        <taxon>Vitaceae</taxon>
        <taxon>Viteae</taxon>
        <taxon>Vitis</taxon>
    </lineage>
</organism>
<reference evidence="3" key="1">
    <citation type="journal article" date="2007" name="PLoS ONE">
        <title>The first genome sequence of an elite grapevine cultivar (Pinot noir Vitis vinifera L.): coping with a highly heterozygous genome.</title>
        <authorList>
            <person name="Velasco R."/>
            <person name="Zharkikh A."/>
            <person name="Troggio M."/>
            <person name="Cartwright D.A."/>
            <person name="Cestaro A."/>
            <person name="Pruss D."/>
            <person name="Pindo M."/>
            <person name="FitzGerald L.M."/>
            <person name="Vezzulli S."/>
            <person name="Reid J."/>
            <person name="Malacarne G."/>
            <person name="Iliev D."/>
            <person name="Coppola G."/>
            <person name="Wardell B."/>
            <person name="Micheletti D."/>
            <person name="Macalma T."/>
            <person name="Facci M."/>
            <person name="Mitchell J.T."/>
            <person name="Perazzolli M."/>
            <person name="Eldredge G."/>
            <person name="Gatto P."/>
            <person name="Oyzerski R."/>
            <person name="Moretto M."/>
            <person name="Gutin N."/>
            <person name="Stefanini M."/>
            <person name="Chen Y."/>
            <person name="Segala C."/>
            <person name="Davenport C."/>
            <person name="Dematte L."/>
            <person name="Mraz A."/>
            <person name="Battilana J."/>
            <person name="Stormo K."/>
            <person name="Costa F."/>
            <person name="Tao Q."/>
            <person name="Si-Ammour A."/>
            <person name="Harkins T."/>
            <person name="Lackey A."/>
            <person name="Perbost C."/>
            <person name="Taillon B."/>
            <person name="Stella A."/>
            <person name="Solovyev V."/>
            <person name="Fawcett J.A."/>
            <person name="Sterck L."/>
            <person name="Vandepoele K."/>
            <person name="Grando S.M."/>
            <person name="Toppo S."/>
            <person name="Moser C."/>
            <person name="Lanchbury J."/>
            <person name="Bogden R."/>
            <person name="Skolnick M."/>
            <person name="Sgaramella V."/>
            <person name="Bhatnagar S.K."/>
            <person name="Fontana P."/>
            <person name="Gutin A."/>
            <person name="Van de Peer Y."/>
            <person name="Salamini F."/>
            <person name="Viola R."/>
        </authorList>
    </citation>
    <scope>NUCLEOTIDE SEQUENCE</scope>
</reference>
<proteinExistence type="predicted"/>
<dbReference type="InterPro" id="IPR000477">
    <property type="entry name" value="RT_dom"/>
</dbReference>
<dbReference type="SUPFAM" id="SSF56219">
    <property type="entry name" value="DNase I-like"/>
    <property type="match status" value="1"/>
</dbReference>
<feature type="compositionally biased region" description="Basic and acidic residues" evidence="1">
    <location>
        <begin position="445"/>
        <end position="460"/>
    </location>
</feature>
<feature type="region of interest" description="Disordered" evidence="1">
    <location>
        <begin position="441"/>
        <end position="478"/>
    </location>
</feature>
<feature type="domain" description="Reverse transcriptase" evidence="2">
    <location>
        <begin position="1073"/>
        <end position="1193"/>
    </location>
</feature>
<dbReference type="EMBL" id="AM476716">
    <property type="protein sequence ID" value="CAN79490.1"/>
    <property type="molecule type" value="Genomic_DNA"/>
</dbReference>
<evidence type="ECO:0000259" key="2">
    <source>
        <dbReference type="Pfam" id="PF00078"/>
    </source>
</evidence>
<dbReference type="CDD" id="cd01650">
    <property type="entry name" value="RT_nLTR_like"/>
    <property type="match status" value="1"/>
</dbReference>
<dbReference type="Gene3D" id="3.60.10.10">
    <property type="entry name" value="Endonuclease/exonuclease/phosphatase"/>
    <property type="match status" value="1"/>
</dbReference>